<keyword evidence="1" id="KW-0472">Membrane</keyword>
<sequence>MKKYYHLLTFGAVIIIIISIFSGFSNPVEEDIVKDMLEQRTSIMQKAFYNQITKEKAEAGLERIETYPIITEDIKQLRQWDNTDIDTVKKMSITHVDPEKNLLEYMTYRVDIIWEMSGLSEDYFMEGSYHVVFKKVNNQYKLSCFNPI</sequence>
<reference evidence="2 3" key="1">
    <citation type="submission" date="2019-01" db="EMBL/GenBank/DDBJ databases">
        <title>Draft genomes of a novel of Aminipila strains.</title>
        <authorList>
            <person name="Ma S."/>
        </authorList>
    </citation>
    <scope>NUCLEOTIDE SEQUENCE [LARGE SCALE GENOMIC DNA]</scope>
    <source>
        <strain evidence="3">JN-39</strain>
    </source>
</reference>
<feature type="transmembrane region" description="Helical" evidence="1">
    <location>
        <begin position="7"/>
        <end position="24"/>
    </location>
</feature>
<evidence type="ECO:0000313" key="3">
    <source>
        <dbReference type="Proteomes" id="UP000287601"/>
    </source>
</evidence>
<evidence type="ECO:0000313" key="2">
    <source>
        <dbReference type="EMBL" id="QAT42834.1"/>
    </source>
</evidence>
<dbReference type="RefSeq" id="WP_128745483.1">
    <property type="nucleotide sequence ID" value="NZ_CP035281.1"/>
</dbReference>
<dbReference type="OrthoDB" id="9877433at2"/>
<dbReference type="AlphaFoldDB" id="A0A410PV91"/>
<gene>
    <name evidence="2" type="ORF">EQM06_06070</name>
</gene>
<proteinExistence type="predicted"/>
<keyword evidence="3" id="KW-1185">Reference proteome</keyword>
<accession>A0A410PV91</accession>
<keyword evidence="1" id="KW-1133">Transmembrane helix</keyword>
<keyword evidence="1" id="KW-0812">Transmembrane</keyword>
<dbReference type="EMBL" id="CP035281">
    <property type="protein sequence ID" value="QAT42834.1"/>
    <property type="molecule type" value="Genomic_DNA"/>
</dbReference>
<dbReference type="Proteomes" id="UP000287601">
    <property type="component" value="Chromosome"/>
</dbReference>
<evidence type="ECO:0008006" key="4">
    <source>
        <dbReference type="Google" id="ProtNLM"/>
    </source>
</evidence>
<name>A0A410PV91_9FIRM</name>
<protein>
    <recommendedName>
        <fullName evidence="4">DUF4829 domain-containing protein</fullName>
    </recommendedName>
</protein>
<organism evidence="2 3">
    <name type="scientific">Aminipila luticellarii</name>
    <dbReference type="NCBI Taxonomy" id="2507160"/>
    <lineage>
        <taxon>Bacteria</taxon>
        <taxon>Bacillati</taxon>
        <taxon>Bacillota</taxon>
        <taxon>Clostridia</taxon>
        <taxon>Peptostreptococcales</taxon>
        <taxon>Anaerovoracaceae</taxon>
        <taxon>Aminipila</taxon>
    </lineage>
</organism>
<evidence type="ECO:0000256" key="1">
    <source>
        <dbReference type="SAM" id="Phobius"/>
    </source>
</evidence>
<dbReference type="KEGG" id="amij:EQM06_06070"/>